<sequence>MSLYSEEEHTMTKEGSEASINLTSVTEAREKDKITISTTAAVEQRIDSPRVLSRSFSGLQTRMDELLDLLTQAEKCAEALGDELSSNFTVQAQVLAKARSIIRKTQKPDQRLKEIFTSPYHLACLQTAFDAGWLRSIEQAGSAGRTVGELATGSGADTALVRQVLRYLAAHGDLREVAVDKYATTVLNSTLCTNDGLAGGLKHAGDAYAFSAAHMPDFLAANGYKYPADIESTPYAEGHGLSLFKDLAERPALGRAFNKYTATVALGRRPWHDVFPIKDLDVEDDEVMLVDVGGGRGHELAALARKQLPGELVLQDLPEVVSQVPREWKSRFTSQAHDYFTPQPRKDVRAYYMRRVLHEYNDEKCAQILSHTRDAMKAGYSSLLINELVIPDTGCSPASATFDLIMMTVLGARERTKTEWETLIGNISGLSIKKIHKLEETGECIIEVCFFMASAGESNLPPGTVRLIDVDGNLVAKHADGASEKDVVLHPTPSEDPEDPLNWSFKRKILATSCVMMYTLMVAIPSGSVYSVVKPIEKATGVQLNDLNTGTGVMFLAYGWACVVWQPLALQYGKRPAYLISMAASIAIMGTAPLCTKRSTYLANKVLQGFFGAPVEALCEISLTDIWFAHERPKYLAWYGFGLSVTGKLAPMLAGFINDGQDWRWVLWWTAIWIGIAFVYCFFLMEETNYDRVQPTEQHATATEVKAATPSSTDEPMPGEKDLRKVTSITTSSPPDTELGQTIPYQRKSYWQKLSLTGDKSRPNRMLNIFLAPFNGFTYPCIVYAGLMYGGNALVWSGVLNATSGTVYTTYYGFSTTSIAAAYSGGVIGAIIGAYYSGKAGRILLLRLARRRNGISEAEDTLWLFIASMILVPFSILLYGLGVTYRIHWFALVFAQAALAISNSLCVGAAINYAVACYPELSGDLITTLILIRNTLSFAVNYGITPWLNALGYRDTFIMVAVIGFAWNASLFVMVKLGPKLRRSSAERYWRDVKKARAKGLSH</sequence>
<keyword evidence="6" id="KW-0812">Transmembrane</keyword>
<evidence type="ECO:0000256" key="5">
    <source>
        <dbReference type="SAM" id="MobiDB-lite"/>
    </source>
</evidence>
<dbReference type="AlphaFoldDB" id="A0A8H6R7L0"/>
<feature type="region of interest" description="Disordered" evidence="5">
    <location>
        <begin position="1"/>
        <end position="23"/>
    </location>
</feature>
<dbReference type="InterPro" id="IPR016461">
    <property type="entry name" value="COMT-like"/>
</dbReference>
<evidence type="ECO:0000313" key="8">
    <source>
        <dbReference type="EMBL" id="KAF7185854.1"/>
    </source>
</evidence>
<dbReference type="GO" id="GO:0008171">
    <property type="term" value="F:O-methyltransferase activity"/>
    <property type="evidence" value="ECO:0007669"/>
    <property type="project" value="InterPro"/>
</dbReference>
<dbReference type="Proteomes" id="UP000660729">
    <property type="component" value="Unassembled WGS sequence"/>
</dbReference>
<dbReference type="InterPro" id="IPR029063">
    <property type="entry name" value="SAM-dependent_MTases_sf"/>
</dbReference>
<proteinExistence type="predicted"/>
<dbReference type="InterPro" id="IPR011701">
    <property type="entry name" value="MFS"/>
</dbReference>
<keyword evidence="4" id="KW-0949">S-adenosyl-L-methionine</keyword>
<comment type="caution">
    <text evidence="8">The sequence shown here is derived from an EMBL/GenBank/DDBJ whole genome shotgun (WGS) entry which is preliminary data.</text>
</comment>
<feature type="transmembrane region" description="Helical" evidence="6">
    <location>
        <begin position="635"/>
        <end position="654"/>
    </location>
</feature>
<dbReference type="PANTHER" id="PTHR43712">
    <property type="entry name" value="PUTATIVE (AFU_ORTHOLOGUE AFUA_4G14580)-RELATED"/>
    <property type="match status" value="1"/>
</dbReference>
<protein>
    <submittedName>
        <fullName evidence="8">Putative MFS-type transporter</fullName>
    </submittedName>
</protein>
<dbReference type="Gene3D" id="3.40.50.150">
    <property type="entry name" value="Vaccinia Virus protein VP39"/>
    <property type="match status" value="1"/>
</dbReference>
<keyword evidence="3" id="KW-0808">Transferase</keyword>
<feature type="transmembrane region" description="Helical" evidence="6">
    <location>
        <begin position="956"/>
        <end position="975"/>
    </location>
</feature>
<dbReference type="GO" id="GO:0022857">
    <property type="term" value="F:transmembrane transporter activity"/>
    <property type="evidence" value="ECO:0007669"/>
    <property type="project" value="InterPro"/>
</dbReference>
<dbReference type="PROSITE" id="PS51683">
    <property type="entry name" value="SAM_OMT_II"/>
    <property type="match status" value="1"/>
</dbReference>
<feature type="region of interest" description="Disordered" evidence="5">
    <location>
        <begin position="701"/>
        <end position="721"/>
    </location>
</feature>
<feature type="transmembrane region" description="Helical" evidence="6">
    <location>
        <begin position="861"/>
        <end position="881"/>
    </location>
</feature>
<dbReference type="InterPro" id="IPR036388">
    <property type="entry name" value="WH-like_DNA-bd_sf"/>
</dbReference>
<dbReference type="Gene3D" id="1.10.10.10">
    <property type="entry name" value="Winged helix-like DNA-binding domain superfamily/Winged helix DNA-binding domain"/>
    <property type="match status" value="1"/>
</dbReference>
<dbReference type="GO" id="GO:0016020">
    <property type="term" value="C:membrane"/>
    <property type="evidence" value="ECO:0007669"/>
    <property type="project" value="UniProtKB-SubCell"/>
</dbReference>
<evidence type="ECO:0000256" key="3">
    <source>
        <dbReference type="ARBA" id="ARBA00022679"/>
    </source>
</evidence>
<dbReference type="InterPro" id="IPR036259">
    <property type="entry name" value="MFS_trans_sf"/>
</dbReference>
<dbReference type="Pfam" id="PF07690">
    <property type="entry name" value="MFS_1"/>
    <property type="match status" value="1"/>
</dbReference>
<dbReference type="Gene3D" id="1.20.1250.20">
    <property type="entry name" value="MFS general substrate transporter like domains"/>
    <property type="match status" value="1"/>
</dbReference>
<evidence type="ECO:0000259" key="7">
    <source>
        <dbReference type="Pfam" id="PF00891"/>
    </source>
</evidence>
<reference evidence="8" key="1">
    <citation type="submission" date="2020-04" db="EMBL/GenBank/DDBJ databases">
        <title>Draft genome resource of the tomato pathogen Pseudocercospora fuligena.</title>
        <authorList>
            <person name="Zaccaron A."/>
        </authorList>
    </citation>
    <scope>NUCLEOTIDE SEQUENCE</scope>
    <source>
        <strain evidence="8">PF001</strain>
    </source>
</reference>
<keyword evidence="6" id="KW-0472">Membrane</keyword>
<evidence type="ECO:0000313" key="9">
    <source>
        <dbReference type="Proteomes" id="UP000660729"/>
    </source>
</evidence>
<name>A0A8H6R7L0_9PEZI</name>
<keyword evidence="9" id="KW-1185">Reference proteome</keyword>
<feature type="transmembrane region" description="Helical" evidence="6">
    <location>
        <begin position="509"/>
        <end position="533"/>
    </location>
</feature>
<evidence type="ECO:0000256" key="1">
    <source>
        <dbReference type="ARBA" id="ARBA00004141"/>
    </source>
</evidence>
<feature type="domain" description="O-methyltransferase C-terminal" evidence="7">
    <location>
        <begin position="234"/>
        <end position="425"/>
    </location>
</feature>
<dbReference type="Pfam" id="PF00891">
    <property type="entry name" value="Methyltransf_2"/>
    <property type="match status" value="1"/>
</dbReference>
<dbReference type="OrthoDB" id="5215911at2759"/>
<feature type="non-terminal residue" evidence="8">
    <location>
        <position position="1003"/>
    </location>
</feature>
<feature type="compositionally biased region" description="Basic and acidic residues" evidence="5">
    <location>
        <begin position="1"/>
        <end position="16"/>
    </location>
</feature>
<dbReference type="SUPFAM" id="SSF53335">
    <property type="entry name" value="S-adenosyl-L-methionine-dependent methyltransferases"/>
    <property type="match status" value="1"/>
</dbReference>
<dbReference type="InterPro" id="IPR001077">
    <property type="entry name" value="COMT_C"/>
</dbReference>
<feature type="transmembrane region" description="Helical" evidence="6">
    <location>
        <begin position="811"/>
        <end position="837"/>
    </location>
</feature>
<evidence type="ECO:0000256" key="2">
    <source>
        <dbReference type="ARBA" id="ARBA00022603"/>
    </source>
</evidence>
<keyword evidence="2" id="KW-0489">Methyltransferase</keyword>
<dbReference type="InterPro" id="IPR036390">
    <property type="entry name" value="WH_DNA-bd_sf"/>
</dbReference>
<feature type="transmembrane region" description="Helical" evidence="6">
    <location>
        <begin position="666"/>
        <end position="685"/>
    </location>
</feature>
<feature type="transmembrane region" description="Helical" evidence="6">
    <location>
        <begin position="925"/>
        <end position="944"/>
    </location>
</feature>
<dbReference type="GO" id="GO:0032259">
    <property type="term" value="P:methylation"/>
    <property type="evidence" value="ECO:0007669"/>
    <property type="project" value="UniProtKB-KW"/>
</dbReference>
<keyword evidence="6" id="KW-1133">Transmembrane helix</keyword>
<feature type="transmembrane region" description="Helical" evidence="6">
    <location>
        <begin position="887"/>
        <end position="913"/>
    </location>
</feature>
<accession>A0A8H6R7L0</accession>
<dbReference type="PANTHER" id="PTHR43712:SF1">
    <property type="entry name" value="HYPOTHETICAL O-METHYLTRANSFERASE (EUROFUNG)-RELATED"/>
    <property type="match status" value="1"/>
</dbReference>
<organism evidence="8 9">
    <name type="scientific">Pseudocercospora fuligena</name>
    <dbReference type="NCBI Taxonomy" id="685502"/>
    <lineage>
        <taxon>Eukaryota</taxon>
        <taxon>Fungi</taxon>
        <taxon>Dikarya</taxon>
        <taxon>Ascomycota</taxon>
        <taxon>Pezizomycotina</taxon>
        <taxon>Dothideomycetes</taxon>
        <taxon>Dothideomycetidae</taxon>
        <taxon>Mycosphaerellales</taxon>
        <taxon>Mycosphaerellaceae</taxon>
        <taxon>Pseudocercospora</taxon>
    </lineage>
</organism>
<dbReference type="EMBL" id="JABCIY010000306">
    <property type="protein sequence ID" value="KAF7185854.1"/>
    <property type="molecule type" value="Genomic_DNA"/>
</dbReference>
<evidence type="ECO:0000256" key="6">
    <source>
        <dbReference type="SAM" id="Phobius"/>
    </source>
</evidence>
<comment type="subcellular location">
    <subcellularLocation>
        <location evidence="1">Membrane</location>
        <topology evidence="1">Multi-pass membrane protein</topology>
    </subcellularLocation>
</comment>
<dbReference type="SUPFAM" id="SSF46785">
    <property type="entry name" value="Winged helix' DNA-binding domain"/>
    <property type="match status" value="1"/>
</dbReference>
<feature type="transmembrane region" description="Helical" evidence="6">
    <location>
        <begin position="553"/>
        <end position="570"/>
    </location>
</feature>
<gene>
    <name evidence="8" type="ORF">HII31_12727</name>
</gene>
<dbReference type="SUPFAM" id="SSF103473">
    <property type="entry name" value="MFS general substrate transporter"/>
    <property type="match status" value="1"/>
</dbReference>
<feature type="transmembrane region" description="Helical" evidence="6">
    <location>
        <begin position="577"/>
        <end position="594"/>
    </location>
</feature>
<feature type="transmembrane region" description="Helical" evidence="6">
    <location>
        <begin position="769"/>
        <end position="791"/>
    </location>
</feature>
<evidence type="ECO:0000256" key="4">
    <source>
        <dbReference type="ARBA" id="ARBA00022691"/>
    </source>
</evidence>